<keyword evidence="1" id="KW-0732">Signal</keyword>
<accession>A0A2M3ZW57</accession>
<evidence type="ECO:0000256" key="1">
    <source>
        <dbReference type="SAM" id="SignalP"/>
    </source>
</evidence>
<evidence type="ECO:0000313" key="2">
    <source>
        <dbReference type="EMBL" id="MBW32784.1"/>
    </source>
</evidence>
<feature type="chain" id="PRO_5014882498" evidence="1">
    <location>
        <begin position="22"/>
        <end position="74"/>
    </location>
</feature>
<dbReference type="AlphaFoldDB" id="A0A2M3ZW57"/>
<feature type="signal peptide" evidence="1">
    <location>
        <begin position="1"/>
        <end position="21"/>
    </location>
</feature>
<protein>
    <submittedName>
        <fullName evidence="2">Putative secreted peptide</fullName>
    </submittedName>
</protein>
<dbReference type="EMBL" id="GGFM01012033">
    <property type="protein sequence ID" value="MBW32784.1"/>
    <property type="molecule type" value="Transcribed_RNA"/>
</dbReference>
<proteinExistence type="predicted"/>
<sequence>MKLPSWLLLLPPATIRGTTSATESLTAALFRRRFLTGVGWYLQQLGNTLHTHLGSVVGFFGNGGKVKKTMRQSG</sequence>
<name>A0A2M3ZW57_9DIPT</name>
<organism evidence="2">
    <name type="scientific">Anopheles braziliensis</name>
    <dbReference type="NCBI Taxonomy" id="58242"/>
    <lineage>
        <taxon>Eukaryota</taxon>
        <taxon>Metazoa</taxon>
        <taxon>Ecdysozoa</taxon>
        <taxon>Arthropoda</taxon>
        <taxon>Hexapoda</taxon>
        <taxon>Insecta</taxon>
        <taxon>Pterygota</taxon>
        <taxon>Neoptera</taxon>
        <taxon>Endopterygota</taxon>
        <taxon>Diptera</taxon>
        <taxon>Nematocera</taxon>
        <taxon>Culicoidea</taxon>
        <taxon>Culicidae</taxon>
        <taxon>Anophelinae</taxon>
        <taxon>Anopheles</taxon>
    </lineage>
</organism>
<reference evidence="2" key="1">
    <citation type="submission" date="2018-01" db="EMBL/GenBank/DDBJ databases">
        <title>An insight into the sialome of Amazonian anophelines.</title>
        <authorList>
            <person name="Ribeiro J.M."/>
            <person name="Scarpassa V."/>
            <person name="Calvo E."/>
        </authorList>
    </citation>
    <scope>NUCLEOTIDE SEQUENCE</scope>
    <source>
        <tissue evidence="2">Salivary glands</tissue>
    </source>
</reference>